<feature type="region of interest" description="Disordered" evidence="1">
    <location>
        <begin position="1"/>
        <end position="26"/>
    </location>
</feature>
<dbReference type="AlphaFoldDB" id="A0AAV7SL78"/>
<evidence type="ECO:0000313" key="3">
    <source>
        <dbReference type="Proteomes" id="UP001066276"/>
    </source>
</evidence>
<dbReference type="EMBL" id="JANPWB010000008">
    <property type="protein sequence ID" value="KAJ1164860.1"/>
    <property type="molecule type" value="Genomic_DNA"/>
</dbReference>
<proteinExistence type="predicted"/>
<accession>A0AAV7SL78</accession>
<comment type="caution">
    <text evidence="2">The sequence shown here is derived from an EMBL/GenBank/DDBJ whole genome shotgun (WGS) entry which is preliminary data.</text>
</comment>
<organism evidence="2 3">
    <name type="scientific">Pleurodeles waltl</name>
    <name type="common">Iberian ribbed newt</name>
    <dbReference type="NCBI Taxonomy" id="8319"/>
    <lineage>
        <taxon>Eukaryota</taxon>
        <taxon>Metazoa</taxon>
        <taxon>Chordata</taxon>
        <taxon>Craniata</taxon>
        <taxon>Vertebrata</taxon>
        <taxon>Euteleostomi</taxon>
        <taxon>Amphibia</taxon>
        <taxon>Batrachia</taxon>
        <taxon>Caudata</taxon>
        <taxon>Salamandroidea</taxon>
        <taxon>Salamandridae</taxon>
        <taxon>Pleurodelinae</taxon>
        <taxon>Pleurodeles</taxon>
    </lineage>
</organism>
<evidence type="ECO:0000313" key="2">
    <source>
        <dbReference type="EMBL" id="KAJ1164860.1"/>
    </source>
</evidence>
<sequence>MDLLHGSAPRPVAEVEDSASGSEKCDSLDLTSQEYSRHQSVMDLIGAIVEIGPFAKKDMLLNEQLGDLKVSHPILSAVLQLTEGSQGLNKKAAQVGAVDDSKMVNLAGSLENESLVYTSASKELHSLPDICKTW</sequence>
<name>A0AAV7SL78_PLEWA</name>
<gene>
    <name evidence="2" type="ORF">NDU88_005293</name>
</gene>
<keyword evidence="3" id="KW-1185">Reference proteome</keyword>
<protein>
    <submittedName>
        <fullName evidence="2">Uncharacterized protein</fullName>
    </submittedName>
</protein>
<reference evidence="2" key="1">
    <citation type="journal article" date="2022" name="bioRxiv">
        <title>Sequencing and chromosome-scale assembly of the giantPleurodeles waltlgenome.</title>
        <authorList>
            <person name="Brown T."/>
            <person name="Elewa A."/>
            <person name="Iarovenko S."/>
            <person name="Subramanian E."/>
            <person name="Araus A.J."/>
            <person name="Petzold A."/>
            <person name="Susuki M."/>
            <person name="Suzuki K.-i.T."/>
            <person name="Hayashi T."/>
            <person name="Toyoda A."/>
            <person name="Oliveira C."/>
            <person name="Osipova E."/>
            <person name="Leigh N.D."/>
            <person name="Simon A."/>
            <person name="Yun M.H."/>
        </authorList>
    </citation>
    <scope>NUCLEOTIDE SEQUENCE</scope>
    <source>
        <strain evidence="2">20211129_DDA</strain>
        <tissue evidence="2">Liver</tissue>
    </source>
</reference>
<evidence type="ECO:0000256" key="1">
    <source>
        <dbReference type="SAM" id="MobiDB-lite"/>
    </source>
</evidence>
<dbReference type="Proteomes" id="UP001066276">
    <property type="component" value="Chromosome 4_2"/>
</dbReference>